<protein>
    <submittedName>
        <fullName evidence="2">(salmon louse) hypothetical protein</fullName>
    </submittedName>
</protein>
<dbReference type="AlphaFoldDB" id="A0A7R8CLG9"/>
<feature type="region of interest" description="Disordered" evidence="1">
    <location>
        <begin position="45"/>
        <end position="66"/>
    </location>
</feature>
<accession>A0A7R8CLG9</accession>
<reference evidence="2" key="1">
    <citation type="submission" date="2021-02" db="EMBL/GenBank/DDBJ databases">
        <authorList>
            <person name="Bekaert M."/>
        </authorList>
    </citation>
    <scope>NUCLEOTIDE SEQUENCE</scope>
    <source>
        <strain evidence="2">IoA-00</strain>
    </source>
</reference>
<evidence type="ECO:0000256" key="1">
    <source>
        <dbReference type="SAM" id="MobiDB-lite"/>
    </source>
</evidence>
<organism evidence="2 3">
    <name type="scientific">Lepeophtheirus salmonis</name>
    <name type="common">Salmon louse</name>
    <name type="synonym">Caligus salmonis</name>
    <dbReference type="NCBI Taxonomy" id="72036"/>
    <lineage>
        <taxon>Eukaryota</taxon>
        <taxon>Metazoa</taxon>
        <taxon>Ecdysozoa</taxon>
        <taxon>Arthropoda</taxon>
        <taxon>Crustacea</taxon>
        <taxon>Multicrustacea</taxon>
        <taxon>Hexanauplia</taxon>
        <taxon>Copepoda</taxon>
        <taxon>Siphonostomatoida</taxon>
        <taxon>Caligidae</taxon>
        <taxon>Lepeophtheirus</taxon>
    </lineage>
</organism>
<proteinExistence type="predicted"/>
<evidence type="ECO:0000313" key="3">
    <source>
        <dbReference type="Proteomes" id="UP000675881"/>
    </source>
</evidence>
<gene>
    <name evidence="2" type="ORF">LSAA_6064</name>
</gene>
<sequence>MDTENCEKINPCNRQGIDTISNYLTSWDCKVDPYHVRKMINSGDSFNRKSTVDGDPKVDSKDNKRNIQPDLNMSIQRHTEDFGLLPMSVSWTVKKKCEKRLVMNGKPLFISNRSGISPSL</sequence>
<evidence type="ECO:0000313" key="2">
    <source>
        <dbReference type="EMBL" id="CAF2858497.1"/>
    </source>
</evidence>
<dbReference type="EMBL" id="HG994594">
    <property type="protein sequence ID" value="CAF2858497.1"/>
    <property type="molecule type" value="Genomic_DNA"/>
</dbReference>
<keyword evidence="3" id="KW-1185">Reference proteome</keyword>
<name>A0A7R8CLG9_LEPSM</name>
<feature type="compositionally biased region" description="Basic and acidic residues" evidence="1">
    <location>
        <begin position="46"/>
        <end position="66"/>
    </location>
</feature>
<dbReference type="Proteomes" id="UP000675881">
    <property type="component" value="Chromosome 15"/>
</dbReference>